<name>A0AAD7Q7W9_QUISA</name>
<proteinExistence type="predicted"/>
<dbReference type="EMBL" id="JARAOO010000003">
    <property type="protein sequence ID" value="KAJ7976081.1"/>
    <property type="molecule type" value="Genomic_DNA"/>
</dbReference>
<dbReference type="KEGG" id="qsa:O6P43_005906"/>
<accession>A0AAD7Q7W9</accession>
<sequence length="185" mass="20687">MQNLRILRLERVTPWMTNNDLVILTQSCTNLVELSLLGCPLLKSDSQNIISLGWPGLVSIHLEDCGEVTANGVSSLLDCIALEDLVLRHNGGGLQRNFIFHAASKMPMLRKLSLDLCDASEGGYDIPNYVDRCSLSTLKIARCKSWKCAFNLPLLETHRSSVHRDTLVLVWNSRDLVTTVVKERL</sequence>
<keyword evidence="2" id="KW-1185">Reference proteome</keyword>
<evidence type="ECO:0000313" key="1">
    <source>
        <dbReference type="EMBL" id="KAJ7976081.1"/>
    </source>
</evidence>
<dbReference type="SUPFAM" id="SSF52047">
    <property type="entry name" value="RNI-like"/>
    <property type="match status" value="1"/>
</dbReference>
<comment type="caution">
    <text evidence="1">The sequence shown here is derived from an EMBL/GenBank/DDBJ whole genome shotgun (WGS) entry which is preliminary data.</text>
</comment>
<gene>
    <name evidence="1" type="ORF">O6P43_005906</name>
</gene>
<reference evidence="1" key="1">
    <citation type="journal article" date="2023" name="Science">
        <title>Elucidation of the pathway for biosynthesis of saponin adjuvants from the soapbark tree.</title>
        <authorList>
            <person name="Reed J."/>
            <person name="Orme A."/>
            <person name="El-Demerdash A."/>
            <person name="Owen C."/>
            <person name="Martin L.B.B."/>
            <person name="Misra R.C."/>
            <person name="Kikuchi S."/>
            <person name="Rejzek M."/>
            <person name="Martin A.C."/>
            <person name="Harkess A."/>
            <person name="Leebens-Mack J."/>
            <person name="Louveau T."/>
            <person name="Stephenson M.J."/>
            <person name="Osbourn A."/>
        </authorList>
    </citation>
    <scope>NUCLEOTIDE SEQUENCE</scope>
    <source>
        <strain evidence="1">S10</strain>
    </source>
</reference>
<organism evidence="1 2">
    <name type="scientific">Quillaja saponaria</name>
    <name type="common">Soap bark tree</name>
    <dbReference type="NCBI Taxonomy" id="32244"/>
    <lineage>
        <taxon>Eukaryota</taxon>
        <taxon>Viridiplantae</taxon>
        <taxon>Streptophyta</taxon>
        <taxon>Embryophyta</taxon>
        <taxon>Tracheophyta</taxon>
        <taxon>Spermatophyta</taxon>
        <taxon>Magnoliopsida</taxon>
        <taxon>eudicotyledons</taxon>
        <taxon>Gunneridae</taxon>
        <taxon>Pentapetalae</taxon>
        <taxon>rosids</taxon>
        <taxon>fabids</taxon>
        <taxon>Fabales</taxon>
        <taxon>Quillajaceae</taxon>
        <taxon>Quillaja</taxon>
    </lineage>
</organism>
<dbReference type="InterPro" id="IPR032675">
    <property type="entry name" value="LRR_dom_sf"/>
</dbReference>
<evidence type="ECO:0000313" key="2">
    <source>
        <dbReference type="Proteomes" id="UP001163823"/>
    </source>
</evidence>
<dbReference type="AlphaFoldDB" id="A0AAD7Q7W9"/>
<dbReference type="Gene3D" id="3.80.10.10">
    <property type="entry name" value="Ribonuclease Inhibitor"/>
    <property type="match status" value="1"/>
</dbReference>
<protein>
    <submittedName>
        <fullName evidence="1">BTB/POZ domain-containing protein FBL11</fullName>
    </submittedName>
</protein>
<dbReference type="Proteomes" id="UP001163823">
    <property type="component" value="Chromosome 3"/>
</dbReference>